<dbReference type="PANTHER" id="PTHR35369">
    <property type="entry name" value="BLR3025 PROTEIN-RELATED"/>
    <property type="match status" value="1"/>
</dbReference>
<accession>A0ABR9B7V6</accession>
<protein>
    <submittedName>
        <fullName evidence="3">DNA polymerase Y family protein</fullName>
    </submittedName>
</protein>
<proteinExistence type="predicted"/>
<sequence>MYWLALLLPDLPLQVFTRGTADPGLLAVTESRPRQQVVAASPAARALGVSAGDGVAGALAVAPDLLLRPRAPELETATLAELAHWAGRFTPHVSLDPPGGLVLEISASLRLFGGLQALAGTLVQELDALGLQACIAGAPTPLAARWLAASSPGTLAMARGGWQECLAPLPLAVLADAGVGKDILMLLHGIGARSLADVLRLPRDGLARRQAAAVSAALARARGETPDLRDWFVPPARYTARVAMAAPTDNVEPLLFAARRLFAGLAAWLTARQTAVDHCSLTLEHESGPATVLELYTGAPSRDEARLGLLARERLAALPLPAPVEALRLESGLPVELAPKSADLFGDPDTARENAGLLFDRLVARLGTDAVTSLRPCADHRPERAWRPVRPGTRLPADTPVPGPRPLWLLAEPRALRGSSGLILLAGPERIESGWWDGADVRRDYYVARDRDEALCWVFHPLDRPDEWYVHGYFG</sequence>
<dbReference type="Proteomes" id="UP000603602">
    <property type="component" value="Unassembled WGS sequence"/>
</dbReference>
<dbReference type="CDD" id="cd03468">
    <property type="entry name" value="PolY_like"/>
    <property type="match status" value="1"/>
</dbReference>
<dbReference type="Pfam" id="PF00817">
    <property type="entry name" value="IMS"/>
    <property type="match status" value="1"/>
</dbReference>
<feature type="domain" description="UmuC" evidence="2">
    <location>
        <begin position="26"/>
        <end position="146"/>
    </location>
</feature>
<evidence type="ECO:0000256" key="1">
    <source>
        <dbReference type="ARBA" id="ARBA00022763"/>
    </source>
</evidence>
<evidence type="ECO:0000313" key="4">
    <source>
        <dbReference type="Proteomes" id="UP000603602"/>
    </source>
</evidence>
<evidence type="ECO:0000259" key="2">
    <source>
        <dbReference type="Pfam" id="PF00817"/>
    </source>
</evidence>
<comment type="caution">
    <text evidence="3">The sequence shown here is derived from an EMBL/GenBank/DDBJ whole genome shotgun (WGS) entry which is preliminary data.</text>
</comment>
<dbReference type="EMBL" id="JACYTO010000001">
    <property type="protein sequence ID" value="MBD8502423.1"/>
    <property type="molecule type" value="Genomic_DNA"/>
</dbReference>
<dbReference type="RefSeq" id="WP_187717206.1">
    <property type="nucleotide sequence ID" value="NZ_JACTAH010000001.1"/>
</dbReference>
<dbReference type="InterPro" id="IPR043502">
    <property type="entry name" value="DNA/RNA_pol_sf"/>
</dbReference>
<keyword evidence="4" id="KW-1185">Reference proteome</keyword>
<gene>
    <name evidence="3" type="ORF">IFO67_05965</name>
</gene>
<evidence type="ECO:0000313" key="3">
    <source>
        <dbReference type="EMBL" id="MBD8502423.1"/>
    </source>
</evidence>
<dbReference type="SUPFAM" id="SSF56672">
    <property type="entry name" value="DNA/RNA polymerases"/>
    <property type="match status" value="1"/>
</dbReference>
<organism evidence="3 4">
    <name type="scientific">Thauera sedimentorum</name>
    <dbReference type="NCBI Taxonomy" id="2767595"/>
    <lineage>
        <taxon>Bacteria</taxon>
        <taxon>Pseudomonadati</taxon>
        <taxon>Pseudomonadota</taxon>
        <taxon>Betaproteobacteria</taxon>
        <taxon>Rhodocyclales</taxon>
        <taxon>Zoogloeaceae</taxon>
        <taxon>Thauera</taxon>
    </lineage>
</organism>
<dbReference type="PANTHER" id="PTHR35369:SF2">
    <property type="entry name" value="BLR3025 PROTEIN"/>
    <property type="match status" value="1"/>
</dbReference>
<keyword evidence="1" id="KW-0227">DNA damage</keyword>
<reference evidence="4" key="1">
    <citation type="submission" date="2023-07" db="EMBL/GenBank/DDBJ databases">
        <title>Thauera sp. CAU 1555 isolated from sand of Yaerae Beach.</title>
        <authorList>
            <person name="Kim W."/>
        </authorList>
    </citation>
    <scope>NUCLEOTIDE SEQUENCE [LARGE SCALE GENOMIC DNA]</scope>
    <source>
        <strain evidence="4">CAU 1555</strain>
    </source>
</reference>
<name>A0ABR9B7V6_9RHOO</name>
<dbReference type="InterPro" id="IPR050356">
    <property type="entry name" value="SulA_CellDiv_inhibitor"/>
</dbReference>
<dbReference type="InterPro" id="IPR001126">
    <property type="entry name" value="UmuC"/>
</dbReference>